<dbReference type="InterPro" id="IPR000866">
    <property type="entry name" value="AhpC/TSA"/>
</dbReference>
<dbReference type="GO" id="GO:0016491">
    <property type="term" value="F:oxidoreductase activity"/>
    <property type="evidence" value="ECO:0007669"/>
    <property type="project" value="InterPro"/>
</dbReference>
<sequence length="186" mass="20122">MNDLTRRRLLTAIPIAGAGVLGLGFWKMLGGMGRGSFDPHAINAPILDRPLPDFTLPGLPDQGEGFGAADLRAQTAPVLLNFFASWCIPCVAEMPELRRIAARVPLWGIAYKDKPENAARFIARDGSPFARVGLDQSGMTAIEWGVSGVPETFLILPGGKIAWHGTAEITEETFNREIAPRMKAAR</sequence>
<keyword evidence="4" id="KW-0676">Redox-active center</keyword>
<evidence type="ECO:0000256" key="4">
    <source>
        <dbReference type="ARBA" id="ARBA00023284"/>
    </source>
</evidence>
<dbReference type="AlphaFoldDB" id="A0AA35V8Q5"/>
<proteinExistence type="predicted"/>
<evidence type="ECO:0000256" key="1">
    <source>
        <dbReference type="ARBA" id="ARBA00004196"/>
    </source>
</evidence>
<comment type="caution">
    <text evidence="7">The sequence shown here is derived from an EMBL/GenBank/DDBJ whole genome shotgun (WGS) entry which is preliminary data.</text>
</comment>
<organism evidence="7 8">
    <name type="scientific">Brytella acorum</name>
    <dbReference type="NCBI Taxonomy" id="2959299"/>
    <lineage>
        <taxon>Bacteria</taxon>
        <taxon>Pseudomonadati</taxon>
        <taxon>Pseudomonadota</taxon>
        <taxon>Alphaproteobacteria</taxon>
        <taxon>Acetobacterales</taxon>
        <taxon>Acetobacteraceae</taxon>
        <taxon>Brytella</taxon>
    </lineage>
</organism>
<evidence type="ECO:0000313" key="7">
    <source>
        <dbReference type="EMBL" id="CAI9121610.1"/>
    </source>
</evidence>
<keyword evidence="8" id="KW-1185">Reference proteome</keyword>
<dbReference type="EMBL" id="CATKSH010000019">
    <property type="protein sequence ID" value="CAI9121610.1"/>
    <property type="molecule type" value="Genomic_DNA"/>
</dbReference>
<dbReference type="GO" id="GO:0030313">
    <property type="term" value="C:cell envelope"/>
    <property type="evidence" value="ECO:0007669"/>
    <property type="project" value="UniProtKB-SubCell"/>
</dbReference>
<dbReference type="RefSeq" id="WP_289843697.1">
    <property type="nucleotide sequence ID" value="NZ_CATKSH010000019.1"/>
</dbReference>
<dbReference type="InterPro" id="IPR050553">
    <property type="entry name" value="Thioredoxin_ResA/DsbE_sf"/>
</dbReference>
<evidence type="ECO:0000259" key="6">
    <source>
        <dbReference type="PROSITE" id="PS51352"/>
    </source>
</evidence>
<dbReference type="InterPro" id="IPR013766">
    <property type="entry name" value="Thioredoxin_domain"/>
</dbReference>
<name>A0AA35V8Q5_9PROT</name>
<evidence type="ECO:0000256" key="3">
    <source>
        <dbReference type="ARBA" id="ARBA00023157"/>
    </source>
</evidence>
<feature type="domain" description="Thioredoxin" evidence="6">
    <location>
        <begin position="45"/>
        <end position="183"/>
    </location>
</feature>
<protein>
    <submittedName>
        <fullName evidence="7">Redoxin domain-containing protein</fullName>
    </submittedName>
</protein>
<comment type="subcellular location">
    <subcellularLocation>
        <location evidence="1">Cell envelope</location>
    </subcellularLocation>
</comment>
<keyword evidence="2" id="KW-0201">Cytochrome c-type biogenesis</keyword>
<keyword evidence="3" id="KW-1015">Disulfide bond</keyword>
<evidence type="ECO:0000313" key="8">
    <source>
        <dbReference type="Proteomes" id="UP001176960"/>
    </source>
</evidence>
<dbReference type="PANTHER" id="PTHR42852:SF6">
    <property type="entry name" value="THIOL:DISULFIDE INTERCHANGE PROTEIN DSBE"/>
    <property type="match status" value="1"/>
</dbReference>
<dbReference type="SUPFAM" id="SSF52833">
    <property type="entry name" value="Thioredoxin-like"/>
    <property type="match status" value="1"/>
</dbReference>
<keyword evidence="5" id="KW-0472">Membrane</keyword>
<dbReference type="GO" id="GO:0017004">
    <property type="term" value="P:cytochrome complex assembly"/>
    <property type="evidence" value="ECO:0007669"/>
    <property type="project" value="UniProtKB-KW"/>
</dbReference>
<accession>A0AA35V8Q5</accession>
<dbReference type="PROSITE" id="PS51352">
    <property type="entry name" value="THIOREDOXIN_2"/>
    <property type="match status" value="1"/>
</dbReference>
<evidence type="ECO:0000256" key="2">
    <source>
        <dbReference type="ARBA" id="ARBA00022748"/>
    </source>
</evidence>
<dbReference type="InterPro" id="IPR036249">
    <property type="entry name" value="Thioredoxin-like_sf"/>
</dbReference>
<dbReference type="GO" id="GO:0016209">
    <property type="term" value="F:antioxidant activity"/>
    <property type="evidence" value="ECO:0007669"/>
    <property type="project" value="InterPro"/>
</dbReference>
<evidence type="ECO:0000256" key="5">
    <source>
        <dbReference type="SAM" id="Phobius"/>
    </source>
</evidence>
<reference evidence="7" key="1">
    <citation type="submission" date="2023-03" db="EMBL/GenBank/DDBJ databases">
        <authorList>
            <person name="Cleenwerck I."/>
        </authorList>
    </citation>
    <scope>NUCLEOTIDE SEQUENCE</scope>
    <source>
        <strain evidence="7">LMG 32879</strain>
    </source>
</reference>
<dbReference type="Gene3D" id="3.40.30.10">
    <property type="entry name" value="Glutaredoxin"/>
    <property type="match status" value="1"/>
</dbReference>
<dbReference type="PANTHER" id="PTHR42852">
    <property type="entry name" value="THIOL:DISULFIDE INTERCHANGE PROTEIN DSBE"/>
    <property type="match status" value="1"/>
</dbReference>
<feature type="transmembrane region" description="Helical" evidence="5">
    <location>
        <begin position="9"/>
        <end position="29"/>
    </location>
</feature>
<keyword evidence="5" id="KW-1133">Transmembrane helix</keyword>
<dbReference type="Pfam" id="PF00578">
    <property type="entry name" value="AhpC-TSA"/>
    <property type="match status" value="1"/>
</dbReference>
<dbReference type="Proteomes" id="UP001176960">
    <property type="component" value="Unassembled WGS sequence"/>
</dbReference>
<keyword evidence="5" id="KW-0812">Transmembrane</keyword>
<gene>
    <name evidence="7" type="ORF">LMG32879_002457</name>
</gene>